<dbReference type="Gene3D" id="3.40.50.150">
    <property type="entry name" value="Vaccinia Virus protein VP39"/>
    <property type="match status" value="1"/>
</dbReference>
<dbReference type="GO" id="GO:0032259">
    <property type="term" value="P:methylation"/>
    <property type="evidence" value="ECO:0007669"/>
    <property type="project" value="UniProtKB-KW"/>
</dbReference>
<dbReference type="EMBL" id="JAHZIJ010000006">
    <property type="protein sequence ID" value="MBW7475311.1"/>
    <property type="molecule type" value="Genomic_DNA"/>
</dbReference>
<dbReference type="SUPFAM" id="SSF53335">
    <property type="entry name" value="S-adenosyl-L-methionine-dependent methyltransferases"/>
    <property type="match status" value="1"/>
</dbReference>
<dbReference type="CDD" id="cd02440">
    <property type="entry name" value="AdoMet_MTases"/>
    <property type="match status" value="1"/>
</dbReference>
<name>A0ABS7D710_9BACL</name>
<evidence type="ECO:0000259" key="1">
    <source>
        <dbReference type="Pfam" id="PF13649"/>
    </source>
</evidence>
<gene>
    <name evidence="2" type="ORF">K0T92_11180</name>
</gene>
<dbReference type="InterPro" id="IPR029063">
    <property type="entry name" value="SAM-dependent_MTases_sf"/>
</dbReference>
<reference evidence="2 3" key="1">
    <citation type="submission" date="2021-07" db="EMBL/GenBank/DDBJ databases">
        <title>Paenibacillus radiodurans sp. nov., isolated from the southeastern edge of Tengger Desert.</title>
        <authorList>
            <person name="Zhang G."/>
        </authorList>
    </citation>
    <scope>NUCLEOTIDE SEQUENCE [LARGE SCALE GENOMIC DNA]</scope>
    <source>
        <strain evidence="2 3">DT7-4</strain>
    </source>
</reference>
<dbReference type="Pfam" id="PF13649">
    <property type="entry name" value="Methyltransf_25"/>
    <property type="match status" value="1"/>
</dbReference>
<protein>
    <submittedName>
        <fullName evidence="2">Methyltransferase domain-containing protein</fullName>
    </submittedName>
</protein>
<feature type="domain" description="Methyltransferase" evidence="1">
    <location>
        <begin position="76"/>
        <end position="165"/>
    </location>
</feature>
<keyword evidence="2" id="KW-0808">Transferase</keyword>
<comment type="caution">
    <text evidence="2">The sequence shown here is derived from an EMBL/GenBank/DDBJ whole genome shotgun (WGS) entry which is preliminary data.</text>
</comment>
<evidence type="ECO:0000313" key="2">
    <source>
        <dbReference type="EMBL" id="MBW7475311.1"/>
    </source>
</evidence>
<organism evidence="2 3">
    <name type="scientific">Paenibacillus oenotherae</name>
    <dbReference type="NCBI Taxonomy" id="1435645"/>
    <lineage>
        <taxon>Bacteria</taxon>
        <taxon>Bacillati</taxon>
        <taxon>Bacillota</taxon>
        <taxon>Bacilli</taxon>
        <taxon>Bacillales</taxon>
        <taxon>Paenibacillaceae</taxon>
        <taxon>Paenibacillus</taxon>
    </lineage>
</organism>
<dbReference type="GO" id="GO:0008168">
    <property type="term" value="F:methyltransferase activity"/>
    <property type="evidence" value="ECO:0007669"/>
    <property type="project" value="UniProtKB-KW"/>
</dbReference>
<keyword evidence="2" id="KW-0489">Methyltransferase</keyword>
<dbReference type="Proteomes" id="UP000812277">
    <property type="component" value="Unassembled WGS sequence"/>
</dbReference>
<evidence type="ECO:0000313" key="3">
    <source>
        <dbReference type="Proteomes" id="UP000812277"/>
    </source>
</evidence>
<sequence>MTNELFHAAVWEKTWREDGHTAVEKMKRAGIDPARSFDQKAKAFNKEVFSEEGRRRAKRIINWLDDQGVAFNGKSILDIGAASGGFTVPFADRGAAVTAVESSLPLVELMKENVSGLTSGTVEIVSKPFEDIDIEAMGWEQAFDLVFVSMCPVLRDWESVEKVLGCAREFCYMSMSVGPSEHSLFDEVWPLITDRPRKSGHWEMGYLQHLLLLKGYAYQSLITREMKTTVVSRAAAFDEVASRLKLFGLPADERIRSIVSEHLERNYPEDQVTIQQGGRFGKVLVRLQSQNMYSRDDQAGKAE</sequence>
<accession>A0ABS7D710</accession>
<dbReference type="RefSeq" id="WP_219872553.1">
    <property type="nucleotide sequence ID" value="NZ_JAHZIJ010000006.1"/>
</dbReference>
<dbReference type="InterPro" id="IPR041698">
    <property type="entry name" value="Methyltransf_25"/>
</dbReference>
<keyword evidence="3" id="KW-1185">Reference proteome</keyword>
<proteinExistence type="predicted"/>